<dbReference type="InterPro" id="IPR018062">
    <property type="entry name" value="HTH_AraC-typ_CS"/>
</dbReference>
<keyword evidence="7" id="KW-1185">Reference proteome</keyword>
<evidence type="ECO:0000259" key="5">
    <source>
        <dbReference type="PROSITE" id="PS01124"/>
    </source>
</evidence>
<accession>A0ABP8CHU1</accession>
<dbReference type="PANTHER" id="PTHR46796">
    <property type="entry name" value="HTH-TYPE TRANSCRIPTIONAL ACTIVATOR RHAS-RELATED"/>
    <property type="match status" value="1"/>
</dbReference>
<feature type="region of interest" description="Disordered" evidence="4">
    <location>
        <begin position="1"/>
        <end position="55"/>
    </location>
</feature>
<dbReference type="InterPro" id="IPR009057">
    <property type="entry name" value="Homeodomain-like_sf"/>
</dbReference>
<reference evidence="7" key="1">
    <citation type="journal article" date="2019" name="Int. J. Syst. Evol. Microbiol.">
        <title>The Global Catalogue of Microorganisms (GCM) 10K type strain sequencing project: providing services to taxonomists for standard genome sequencing and annotation.</title>
        <authorList>
            <consortium name="The Broad Institute Genomics Platform"/>
            <consortium name="The Broad Institute Genome Sequencing Center for Infectious Disease"/>
            <person name="Wu L."/>
            <person name="Ma J."/>
        </authorList>
    </citation>
    <scope>NUCLEOTIDE SEQUENCE [LARGE SCALE GENOMIC DNA]</scope>
    <source>
        <strain evidence="7">JCM 17440</strain>
    </source>
</reference>
<dbReference type="Gene3D" id="1.10.10.60">
    <property type="entry name" value="Homeodomain-like"/>
    <property type="match status" value="1"/>
</dbReference>
<organism evidence="6 7">
    <name type="scientific">Actinomadura meridiana</name>
    <dbReference type="NCBI Taxonomy" id="559626"/>
    <lineage>
        <taxon>Bacteria</taxon>
        <taxon>Bacillati</taxon>
        <taxon>Actinomycetota</taxon>
        <taxon>Actinomycetes</taxon>
        <taxon>Streptosporangiales</taxon>
        <taxon>Thermomonosporaceae</taxon>
        <taxon>Actinomadura</taxon>
    </lineage>
</organism>
<evidence type="ECO:0000313" key="6">
    <source>
        <dbReference type="EMBL" id="GAA4239488.1"/>
    </source>
</evidence>
<evidence type="ECO:0000256" key="3">
    <source>
        <dbReference type="ARBA" id="ARBA00023163"/>
    </source>
</evidence>
<dbReference type="PANTHER" id="PTHR46796:SF12">
    <property type="entry name" value="HTH-TYPE DNA-BINDING TRANSCRIPTIONAL ACTIVATOR EUTR"/>
    <property type="match status" value="1"/>
</dbReference>
<protein>
    <submittedName>
        <fullName evidence="6">AraC family transcriptional regulator</fullName>
    </submittedName>
</protein>
<dbReference type="PROSITE" id="PS00041">
    <property type="entry name" value="HTH_ARAC_FAMILY_1"/>
    <property type="match status" value="1"/>
</dbReference>
<dbReference type="Pfam" id="PF14525">
    <property type="entry name" value="AraC_binding_2"/>
    <property type="match status" value="1"/>
</dbReference>
<dbReference type="SMART" id="SM00342">
    <property type="entry name" value="HTH_ARAC"/>
    <property type="match status" value="1"/>
</dbReference>
<dbReference type="InterPro" id="IPR018060">
    <property type="entry name" value="HTH_AraC"/>
</dbReference>
<evidence type="ECO:0000313" key="7">
    <source>
        <dbReference type="Proteomes" id="UP001501710"/>
    </source>
</evidence>
<dbReference type="SUPFAM" id="SSF46689">
    <property type="entry name" value="Homeodomain-like"/>
    <property type="match status" value="2"/>
</dbReference>
<evidence type="ECO:0000256" key="1">
    <source>
        <dbReference type="ARBA" id="ARBA00023015"/>
    </source>
</evidence>
<evidence type="ECO:0000256" key="4">
    <source>
        <dbReference type="SAM" id="MobiDB-lite"/>
    </source>
</evidence>
<proteinExistence type="predicted"/>
<name>A0ABP8CHU1_9ACTN</name>
<keyword evidence="1" id="KW-0805">Transcription regulation</keyword>
<keyword evidence="2" id="KW-0238">DNA-binding</keyword>
<feature type="domain" description="HTH araC/xylS-type" evidence="5">
    <location>
        <begin position="274"/>
        <end position="375"/>
    </location>
</feature>
<gene>
    <name evidence="6" type="ORF">GCM10022254_59800</name>
</gene>
<dbReference type="EMBL" id="BAABAS010000020">
    <property type="protein sequence ID" value="GAA4239488.1"/>
    <property type="molecule type" value="Genomic_DNA"/>
</dbReference>
<dbReference type="Pfam" id="PF12833">
    <property type="entry name" value="HTH_18"/>
    <property type="match status" value="1"/>
</dbReference>
<dbReference type="InterPro" id="IPR050204">
    <property type="entry name" value="AraC_XylS_family_regulators"/>
</dbReference>
<comment type="caution">
    <text evidence="6">The sequence shown here is derived from an EMBL/GenBank/DDBJ whole genome shotgun (WGS) entry which is preliminary data.</text>
</comment>
<keyword evidence="3" id="KW-0804">Transcription</keyword>
<sequence>MPASGFGAADPPFLNYAGGPDRSGTDPAPPRGPVPSTERLSAETTMITSQPPPPPLSAYQRVVSDDIDVLHDAVEPFAVGHDLQARHPGARLDGHVNALGVGAVNLVWVRYGGDGVIVDAPPTEGHFALCSPMAPMDLEYRDTRSRGTIDASHILSHDEPMRMVPDPARGCLIIATSTGRLADHLAGHLGREHAPPLRFLRTGETALTPSSIVERTWRYVCDVLDDATASGGLHPIAERTLEESLLTAILLGVPNTATESLAEAPSPAPHRLAGVIRDWVEAHHHQPVGVTDIAAAAGISVRQLQAICQDQWGMTPTRLLRGVRLDHARDALIGALPGPRTITDVAEAAGYLHMSRFAAHYRQRFGETPTQTLRQNAASQ</sequence>
<evidence type="ECO:0000256" key="2">
    <source>
        <dbReference type="ARBA" id="ARBA00023125"/>
    </source>
</evidence>
<dbReference type="PROSITE" id="PS01124">
    <property type="entry name" value="HTH_ARAC_FAMILY_2"/>
    <property type="match status" value="1"/>
</dbReference>
<dbReference type="Proteomes" id="UP001501710">
    <property type="component" value="Unassembled WGS sequence"/>
</dbReference>
<dbReference type="InterPro" id="IPR035418">
    <property type="entry name" value="AraC-bd_2"/>
</dbReference>
<feature type="compositionally biased region" description="Polar residues" evidence="4">
    <location>
        <begin position="38"/>
        <end position="49"/>
    </location>
</feature>